<name>A0A8K0WXX4_9HYPO</name>
<keyword evidence="3" id="KW-1185">Reference proteome</keyword>
<dbReference type="OrthoDB" id="5241264at2759"/>
<evidence type="ECO:0000256" key="1">
    <source>
        <dbReference type="SAM" id="MobiDB-lite"/>
    </source>
</evidence>
<organism evidence="2 3">
    <name type="scientific">Stachybotrys elegans</name>
    <dbReference type="NCBI Taxonomy" id="80388"/>
    <lineage>
        <taxon>Eukaryota</taxon>
        <taxon>Fungi</taxon>
        <taxon>Dikarya</taxon>
        <taxon>Ascomycota</taxon>
        <taxon>Pezizomycotina</taxon>
        <taxon>Sordariomycetes</taxon>
        <taxon>Hypocreomycetidae</taxon>
        <taxon>Hypocreales</taxon>
        <taxon>Stachybotryaceae</taxon>
        <taxon>Stachybotrys</taxon>
    </lineage>
</organism>
<gene>
    <name evidence="2" type="ORF">B0I35DRAFT_420658</name>
</gene>
<feature type="region of interest" description="Disordered" evidence="1">
    <location>
        <begin position="489"/>
        <end position="517"/>
    </location>
</feature>
<evidence type="ECO:0000313" key="3">
    <source>
        <dbReference type="Proteomes" id="UP000813444"/>
    </source>
</evidence>
<feature type="region of interest" description="Disordered" evidence="1">
    <location>
        <begin position="178"/>
        <end position="200"/>
    </location>
</feature>
<reference evidence="2" key="1">
    <citation type="journal article" date="2021" name="Nat. Commun.">
        <title>Genetic determinants of endophytism in the Arabidopsis root mycobiome.</title>
        <authorList>
            <person name="Mesny F."/>
            <person name="Miyauchi S."/>
            <person name="Thiergart T."/>
            <person name="Pickel B."/>
            <person name="Atanasova L."/>
            <person name="Karlsson M."/>
            <person name="Huettel B."/>
            <person name="Barry K.W."/>
            <person name="Haridas S."/>
            <person name="Chen C."/>
            <person name="Bauer D."/>
            <person name="Andreopoulos W."/>
            <person name="Pangilinan J."/>
            <person name="LaButti K."/>
            <person name="Riley R."/>
            <person name="Lipzen A."/>
            <person name="Clum A."/>
            <person name="Drula E."/>
            <person name="Henrissat B."/>
            <person name="Kohler A."/>
            <person name="Grigoriev I.V."/>
            <person name="Martin F.M."/>
            <person name="Hacquard S."/>
        </authorList>
    </citation>
    <scope>NUCLEOTIDE SEQUENCE</scope>
    <source>
        <strain evidence="2">MPI-CAGE-CH-0235</strain>
    </source>
</reference>
<comment type="caution">
    <text evidence="2">The sequence shown here is derived from an EMBL/GenBank/DDBJ whole genome shotgun (WGS) entry which is preliminary data.</text>
</comment>
<dbReference type="Proteomes" id="UP000813444">
    <property type="component" value="Unassembled WGS sequence"/>
</dbReference>
<dbReference type="PANTHER" id="PTHR38166">
    <property type="entry name" value="C2H2-TYPE DOMAIN-CONTAINING PROTEIN-RELATED"/>
    <property type="match status" value="1"/>
</dbReference>
<dbReference type="EMBL" id="JAGPNK010000001">
    <property type="protein sequence ID" value="KAH7329685.1"/>
    <property type="molecule type" value="Genomic_DNA"/>
</dbReference>
<evidence type="ECO:0008006" key="4">
    <source>
        <dbReference type="Google" id="ProtNLM"/>
    </source>
</evidence>
<dbReference type="PANTHER" id="PTHR38166:SF1">
    <property type="entry name" value="C2H2-TYPE DOMAIN-CONTAINING PROTEIN"/>
    <property type="match status" value="1"/>
</dbReference>
<dbReference type="AlphaFoldDB" id="A0A8K0WXX4"/>
<feature type="region of interest" description="Disordered" evidence="1">
    <location>
        <begin position="227"/>
        <end position="281"/>
    </location>
</feature>
<protein>
    <recommendedName>
        <fullName evidence="4">C2H2-type domain-containing protein</fullName>
    </recommendedName>
</protein>
<evidence type="ECO:0000313" key="2">
    <source>
        <dbReference type="EMBL" id="KAH7329685.1"/>
    </source>
</evidence>
<accession>A0A8K0WXX4</accession>
<proteinExistence type="predicted"/>
<feature type="compositionally biased region" description="Basic and acidic residues" evidence="1">
    <location>
        <begin position="501"/>
        <end position="517"/>
    </location>
</feature>
<sequence>MPNGAELGTIGKSLFRCAWFFCRQQPYFTNIKEFMFELVKFSDTINKCTDTIRSIRSDINKQERAQFVVEQGHKVVMQFGEILIRCDTNMTFSKDQIQSFLLELHRNVFNPTLERQSLFKVVRDWNDTFGSSLSELTPSKELLLAPSSMSRVKSAYSVPSPTKQESITYLEALEISSVSSNTDRTSDDETEETLEHGHPLLQEVPNLVELVLREFAGWTGYQTAANSCHASAKTASSSRKSEGGNRGKRQRSSEGDTETLDDHPDSGTVKRKKNKHGPSTDNHETLLLACPYYKREPLCHQQCLKNVLKRIKDVKQHLHRHHKQMKYCPLCGLTFESKSSLDEHLIARVCERLEYSVPEGITEEQEQDLSRRVDRKLSLPDQWKTIWRIIFPDEEPPESPFLGSPMQEGLMNFQRFREQMGPTIVSGYVQTLSLSEEIPNEERTLAALLETVAGRAMDAVIEAYGSSLSASQYGPDTTLLGGSDIAVLDTPASSPGNDIGDDNHEGQFEQQENQKNDADTDIAELQLSNSTKETATQDLALMELAGNVSESTHWLEGDDIWHASEFSFDQILGLL</sequence>